<evidence type="ECO:0000256" key="1">
    <source>
        <dbReference type="SAM" id="MobiDB-lite"/>
    </source>
</evidence>
<sequence length="104" mass="11976">MEHPSFSIGITQIVTANTNRISDYEDPNGAKNMSNRLHDPITMAKQSSKKSKAKNEAHAKTPKKRVERLPRPYPYLHYQRDCEMFFVVFVEFLSGESNIPSNDF</sequence>
<reference evidence="2 3" key="1">
    <citation type="submission" date="2020-09" db="EMBL/GenBank/DDBJ databases">
        <title>De no assembly of potato wild relative species, Solanum commersonii.</title>
        <authorList>
            <person name="Cho K."/>
        </authorList>
    </citation>
    <scope>NUCLEOTIDE SEQUENCE [LARGE SCALE GENOMIC DNA]</scope>
    <source>
        <strain evidence="2">LZ3.2</strain>
        <tissue evidence="2">Leaf</tissue>
    </source>
</reference>
<evidence type="ECO:0000313" key="3">
    <source>
        <dbReference type="Proteomes" id="UP000824120"/>
    </source>
</evidence>
<dbReference type="AlphaFoldDB" id="A0A9J6AQM4"/>
<dbReference type="EMBL" id="JACXVP010000002">
    <property type="protein sequence ID" value="KAG5626944.1"/>
    <property type="molecule type" value="Genomic_DNA"/>
</dbReference>
<dbReference type="Proteomes" id="UP000824120">
    <property type="component" value="Chromosome 2"/>
</dbReference>
<organism evidence="2 3">
    <name type="scientific">Solanum commersonii</name>
    <name type="common">Commerson's wild potato</name>
    <name type="synonym">Commerson's nightshade</name>
    <dbReference type="NCBI Taxonomy" id="4109"/>
    <lineage>
        <taxon>Eukaryota</taxon>
        <taxon>Viridiplantae</taxon>
        <taxon>Streptophyta</taxon>
        <taxon>Embryophyta</taxon>
        <taxon>Tracheophyta</taxon>
        <taxon>Spermatophyta</taxon>
        <taxon>Magnoliopsida</taxon>
        <taxon>eudicotyledons</taxon>
        <taxon>Gunneridae</taxon>
        <taxon>Pentapetalae</taxon>
        <taxon>asterids</taxon>
        <taxon>lamiids</taxon>
        <taxon>Solanales</taxon>
        <taxon>Solanaceae</taxon>
        <taxon>Solanoideae</taxon>
        <taxon>Solaneae</taxon>
        <taxon>Solanum</taxon>
    </lineage>
</organism>
<proteinExistence type="predicted"/>
<accession>A0A9J6AQM4</accession>
<gene>
    <name evidence="2" type="ORF">H5410_012162</name>
</gene>
<comment type="caution">
    <text evidence="2">The sequence shown here is derived from an EMBL/GenBank/DDBJ whole genome shotgun (WGS) entry which is preliminary data.</text>
</comment>
<evidence type="ECO:0000313" key="2">
    <source>
        <dbReference type="EMBL" id="KAG5626944.1"/>
    </source>
</evidence>
<name>A0A9J6AQM4_SOLCO</name>
<keyword evidence="3" id="KW-1185">Reference proteome</keyword>
<protein>
    <submittedName>
        <fullName evidence="2">Uncharacterized protein</fullName>
    </submittedName>
</protein>
<feature type="region of interest" description="Disordered" evidence="1">
    <location>
        <begin position="21"/>
        <end position="66"/>
    </location>
</feature>